<keyword evidence="3" id="KW-1185">Reference proteome</keyword>
<dbReference type="Gene3D" id="3.60.15.10">
    <property type="entry name" value="Ribonuclease Z/Hydroxyacylglutathione hydrolase-like"/>
    <property type="match status" value="1"/>
</dbReference>
<sequence>MSPSKPSNFNGTVHVTYITTATAILEINGVSFLTNPIFDNAPVEYEVTHLMPEGTQSMITKVEEGPAHEDHIDNLDESGRRLLNGRRFSITPDGAKNFAPRPGVGAIKPWETLTYNFTGVQWKTTGTPCTHLPGGEVTGFILQTEKFGLSAHGLPDAVYFTGDTILMPEHSEIRKSFHMVVMNLGDARFPLPGRDELL</sequence>
<evidence type="ECO:0008006" key="4">
    <source>
        <dbReference type="Google" id="ProtNLM"/>
    </source>
</evidence>
<organism evidence="2 3">
    <name type="scientific">Neonectria magnoliae</name>
    <dbReference type="NCBI Taxonomy" id="2732573"/>
    <lineage>
        <taxon>Eukaryota</taxon>
        <taxon>Fungi</taxon>
        <taxon>Dikarya</taxon>
        <taxon>Ascomycota</taxon>
        <taxon>Pezizomycotina</taxon>
        <taxon>Sordariomycetes</taxon>
        <taxon>Hypocreomycetidae</taxon>
        <taxon>Hypocreales</taxon>
        <taxon>Nectriaceae</taxon>
        <taxon>Neonectria</taxon>
    </lineage>
</organism>
<evidence type="ECO:0000313" key="2">
    <source>
        <dbReference type="EMBL" id="KAK7421156.1"/>
    </source>
</evidence>
<evidence type="ECO:0000313" key="3">
    <source>
        <dbReference type="Proteomes" id="UP001498421"/>
    </source>
</evidence>
<reference evidence="2 3" key="1">
    <citation type="journal article" date="2025" name="Microbiol. Resour. Announc.">
        <title>Draft genome sequences for Neonectria magnoliae and Neonectria punicea, canker pathogens of Liriodendron tulipifera and Acer saccharum in West Virginia.</title>
        <authorList>
            <person name="Petronek H.M."/>
            <person name="Kasson M.T."/>
            <person name="Metheny A.M."/>
            <person name="Stauder C.M."/>
            <person name="Lovett B."/>
            <person name="Lynch S.C."/>
            <person name="Garnas J.R."/>
            <person name="Kasson L.R."/>
            <person name="Stajich J.E."/>
        </authorList>
    </citation>
    <scope>NUCLEOTIDE SEQUENCE [LARGE SCALE GENOMIC DNA]</scope>
    <source>
        <strain evidence="2 3">NRRL 64651</strain>
    </source>
</reference>
<name>A0ABR1HKU2_9HYPO</name>
<protein>
    <recommendedName>
        <fullName evidence="4">Metallo-beta-lactamase domain-containing protein</fullName>
    </recommendedName>
</protein>
<dbReference type="PANTHER" id="PTHR43546:SF9">
    <property type="entry name" value="L-ASCORBATE-6-PHOSPHATE LACTONASE ULAG-RELATED"/>
    <property type="match status" value="1"/>
</dbReference>
<dbReference type="SUPFAM" id="SSF56281">
    <property type="entry name" value="Metallo-hydrolase/oxidoreductase"/>
    <property type="match status" value="1"/>
</dbReference>
<dbReference type="Proteomes" id="UP001498421">
    <property type="component" value="Unassembled WGS sequence"/>
</dbReference>
<dbReference type="EMBL" id="JAZAVK010000124">
    <property type="protein sequence ID" value="KAK7421156.1"/>
    <property type="molecule type" value="Genomic_DNA"/>
</dbReference>
<dbReference type="InterPro" id="IPR050114">
    <property type="entry name" value="UPF0173_UPF0282_UlaG_hydrolase"/>
</dbReference>
<dbReference type="InterPro" id="IPR036866">
    <property type="entry name" value="RibonucZ/Hydroxyglut_hydro"/>
</dbReference>
<accession>A0ABR1HKU2</accession>
<proteinExistence type="predicted"/>
<evidence type="ECO:0000256" key="1">
    <source>
        <dbReference type="ARBA" id="ARBA00022801"/>
    </source>
</evidence>
<keyword evidence="1" id="KW-0378">Hydrolase</keyword>
<gene>
    <name evidence="2" type="ORF">QQZ08_010086</name>
</gene>
<comment type="caution">
    <text evidence="2">The sequence shown here is derived from an EMBL/GenBank/DDBJ whole genome shotgun (WGS) entry which is preliminary data.</text>
</comment>
<dbReference type="PANTHER" id="PTHR43546">
    <property type="entry name" value="UPF0173 METAL-DEPENDENT HYDROLASE MJ1163-RELATED"/>
    <property type="match status" value="1"/>
</dbReference>